<feature type="compositionally biased region" description="Gly residues" evidence="1">
    <location>
        <begin position="199"/>
        <end position="210"/>
    </location>
</feature>
<sequence>MAELNPVSDTHAILESMLQKLRLNAQTNSSSVTDMQTCSPSGECNAALVEDSSKTTVYQFGFCSNIKEPDGCTSVWNKRENPWTQQSSHFEDASTPAAKQPVRRISKNNSGFSGRPKRPPLVWGEHKNFTSERTGDVTSWVGDDQMPEPEKKRQFSVNGETSSNVPSIYKTESFQNPPDLLAPTLTTSSTVLEKPEVRGQGGTWSWGAGIGRNESTRFHEQSGKTTKTSRRKWGEAKRWAQNVKERWRERHRSTQTRQREDGEGQAQNEVQSNHSSLLVPIDVNESPTALTETTDIHHEEISTALDEDGPCSLSYMSESLFSFGTTSNLMEEIFSGTEWAQFLSVNSTKMHQSKEFPNTNNQSREEEWQSKWTYEITTNSRLDSTQLSLPESFAQDMASDKQSETSQMSDTDLPTNPLQTEPFTNQSQNTSLNPNESHNSEQSNGQSAFSQLDPNESRATEHSDPQPMYSQVSDPTHNLPQDGTEDFIPLIDLSYAKSIKRSSVTSHGSLSRKREHWTRSRESFEHTTQEMEDDENGGSFTAAQLSSNSVRSPSPASSLNSLNSISQDSETSETLETAVKKRRMEGTRRVRFSEEVIILPPTYLPESDDDDDEEEENYDNDLQEEPSPRHSFPKWIVSLKPKSGKYKF</sequence>
<name>A0A8C2D9C3_CYPCA</name>
<feature type="region of interest" description="Disordered" evidence="1">
    <location>
        <begin position="395"/>
        <end position="485"/>
    </location>
</feature>
<feature type="compositionally biased region" description="Basic and acidic residues" evidence="1">
    <location>
        <begin position="455"/>
        <end position="464"/>
    </location>
</feature>
<feature type="compositionally biased region" description="Polar residues" evidence="1">
    <location>
        <begin position="404"/>
        <end position="454"/>
    </location>
</feature>
<accession>A0A8C2D9C3</accession>
<dbReference type="Ensembl" id="ENSCCRT00020025550.1">
    <property type="protein sequence ID" value="ENSCCRP00020023287.1"/>
    <property type="gene ID" value="ENSCCRG00020010817.1"/>
</dbReference>
<feature type="compositionally biased region" description="Basic and acidic residues" evidence="1">
    <location>
        <begin position="517"/>
        <end position="529"/>
    </location>
</feature>
<dbReference type="Proteomes" id="UP000694701">
    <property type="component" value="Unplaced"/>
</dbReference>
<organism evidence="2 3">
    <name type="scientific">Cyprinus carpio</name>
    <name type="common">Common carp</name>
    <dbReference type="NCBI Taxonomy" id="7962"/>
    <lineage>
        <taxon>Eukaryota</taxon>
        <taxon>Metazoa</taxon>
        <taxon>Chordata</taxon>
        <taxon>Craniata</taxon>
        <taxon>Vertebrata</taxon>
        <taxon>Euteleostomi</taxon>
        <taxon>Actinopterygii</taxon>
        <taxon>Neopterygii</taxon>
        <taxon>Teleostei</taxon>
        <taxon>Ostariophysi</taxon>
        <taxon>Cypriniformes</taxon>
        <taxon>Cyprinidae</taxon>
        <taxon>Cyprininae</taxon>
        <taxon>Cyprinus</taxon>
    </lineage>
</organism>
<proteinExistence type="predicted"/>
<feature type="compositionally biased region" description="Polar residues" evidence="1">
    <location>
        <begin position="155"/>
        <end position="164"/>
    </location>
</feature>
<dbReference type="AlphaFoldDB" id="A0A8C2D9C3"/>
<feature type="region of interest" description="Disordered" evidence="1">
    <location>
        <begin position="599"/>
        <end position="632"/>
    </location>
</feature>
<evidence type="ECO:0000313" key="3">
    <source>
        <dbReference type="Proteomes" id="UP000694701"/>
    </source>
</evidence>
<feature type="compositionally biased region" description="Acidic residues" evidence="1">
    <location>
        <begin position="606"/>
        <end position="624"/>
    </location>
</feature>
<reference evidence="2" key="1">
    <citation type="submission" date="2025-08" db="UniProtKB">
        <authorList>
            <consortium name="Ensembl"/>
        </authorList>
    </citation>
    <scope>IDENTIFICATION</scope>
</reference>
<feature type="compositionally biased region" description="Basic and acidic residues" evidence="1">
    <location>
        <begin position="232"/>
        <end position="248"/>
    </location>
</feature>
<feature type="compositionally biased region" description="Polar residues" evidence="1">
    <location>
        <begin position="265"/>
        <end position="274"/>
    </location>
</feature>
<feature type="compositionally biased region" description="Polar residues" evidence="1">
    <location>
        <begin position="468"/>
        <end position="481"/>
    </location>
</feature>
<feature type="compositionally biased region" description="Low complexity" evidence="1">
    <location>
        <begin position="545"/>
        <end position="569"/>
    </location>
</feature>
<feature type="region of interest" description="Disordered" evidence="1">
    <location>
        <begin position="500"/>
        <end position="586"/>
    </location>
</feature>
<evidence type="ECO:0000256" key="1">
    <source>
        <dbReference type="SAM" id="MobiDB-lite"/>
    </source>
</evidence>
<feature type="region of interest" description="Disordered" evidence="1">
    <location>
        <begin position="197"/>
        <end position="274"/>
    </location>
</feature>
<feature type="region of interest" description="Disordered" evidence="1">
    <location>
        <begin position="134"/>
        <end position="164"/>
    </location>
</feature>
<protein>
    <submittedName>
        <fullName evidence="2">Zgc:113229</fullName>
    </submittedName>
</protein>
<evidence type="ECO:0000313" key="2">
    <source>
        <dbReference type="Ensembl" id="ENSCCRP00020023287.1"/>
    </source>
</evidence>